<sequence length="105" mass="11383">MKLTLSLVVLAFALPIFAMPTPTNPTHKCLRKRNLSLRKRTTAIARWIPVTPEDPNPNRPLPRTSAHPTQTPQPGILLPEDPGPLGPIDVPGDPGDPWTPDEGGC</sequence>
<feature type="signal peptide" evidence="2">
    <location>
        <begin position="1"/>
        <end position="18"/>
    </location>
</feature>
<name>A0A4R5XE79_9AGAM</name>
<evidence type="ECO:0000256" key="2">
    <source>
        <dbReference type="SAM" id="SignalP"/>
    </source>
</evidence>
<dbReference type="VEuPathDB" id="FungiDB:BD410DRAFT_779330"/>
<feature type="region of interest" description="Disordered" evidence="1">
    <location>
        <begin position="48"/>
        <end position="105"/>
    </location>
</feature>
<feature type="compositionally biased region" description="Low complexity" evidence="1">
    <location>
        <begin position="86"/>
        <end position="96"/>
    </location>
</feature>
<proteinExistence type="predicted"/>
<dbReference type="Proteomes" id="UP000294933">
    <property type="component" value="Unassembled WGS sequence"/>
</dbReference>
<evidence type="ECO:0000313" key="4">
    <source>
        <dbReference type="Proteomes" id="UP000294933"/>
    </source>
</evidence>
<protein>
    <submittedName>
        <fullName evidence="3">Uncharacterized protein</fullName>
    </submittedName>
</protein>
<organism evidence="3 4">
    <name type="scientific">Rickenella mellea</name>
    <dbReference type="NCBI Taxonomy" id="50990"/>
    <lineage>
        <taxon>Eukaryota</taxon>
        <taxon>Fungi</taxon>
        <taxon>Dikarya</taxon>
        <taxon>Basidiomycota</taxon>
        <taxon>Agaricomycotina</taxon>
        <taxon>Agaricomycetes</taxon>
        <taxon>Hymenochaetales</taxon>
        <taxon>Rickenellaceae</taxon>
        <taxon>Rickenella</taxon>
    </lineage>
</organism>
<dbReference type="AlphaFoldDB" id="A0A4R5XE79"/>
<evidence type="ECO:0000313" key="3">
    <source>
        <dbReference type="EMBL" id="TDL29042.1"/>
    </source>
</evidence>
<keyword evidence="2" id="KW-0732">Signal</keyword>
<dbReference type="EMBL" id="ML170156">
    <property type="protein sequence ID" value="TDL29042.1"/>
    <property type="molecule type" value="Genomic_DNA"/>
</dbReference>
<gene>
    <name evidence="3" type="ORF">BD410DRAFT_779330</name>
</gene>
<accession>A0A4R5XE79</accession>
<evidence type="ECO:0000256" key="1">
    <source>
        <dbReference type="SAM" id="MobiDB-lite"/>
    </source>
</evidence>
<keyword evidence="4" id="KW-1185">Reference proteome</keyword>
<reference evidence="3 4" key="1">
    <citation type="submission" date="2018-06" db="EMBL/GenBank/DDBJ databases">
        <title>A transcriptomic atlas of mushroom development highlights an independent origin of complex multicellularity.</title>
        <authorList>
            <consortium name="DOE Joint Genome Institute"/>
            <person name="Krizsan K."/>
            <person name="Almasi E."/>
            <person name="Merenyi Z."/>
            <person name="Sahu N."/>
            <person name="Viragh M."/>
            <person name="Koszo T."/>
            <person name="Mondo S."/>
            <person name="Kiss B."/>
            <person name="Balint B."/>
            <person name="Kues U."/>
            <person name="Barry K."/>
            <person name="Hegedus J.C."/>
            <person name="Henrissat B."/>
            <person name="Johnson J."/>
            <person name="Lipzen A."/>
            <person name="Ohm R."/>
            <person name="Nagy I."/>
            <person name="Pangilinan J."/>
            <person name="Yan J."/>
            <person name="Xiong Y."/>
            <person name="Grigoriev I.V."/>
            <person name="Hibbett D.S."/>
            <person name="Nagy L.G."/>
        </authorList>
    </citation>
    <scope>NUCLEOTIDE SEQUENCE [LARGE SCALE GENOMIC DNA]</scope>
    <source>
        <strain evidence="3 4">SZMC22713</strain>
    </source>
</reference>
<feature type="chain" id="PRO_5020253101" evidence="2">
    <location>
        <begin position="19"/>
        <end position="105"/>
    </location>
</feature>